<dbReference type="Proteomes" id="UP001060085">
    <property type="component" value="Linkage Group LG03"/>
</dbReference>
<organism evidence="1 2">
    <name type="scientific">Catharanthus roseus</name>
    <name type="common">Madagascar periwinkle</name>
    <name type="synonym">Vinca rosea</name>
    <dbReference type="NCBI Taxonomy" id="4058"/>
    <lineage>
        <taxon>Eukaryota</taxon>
        <taxon>Viridiplantae</taxon>
        <taxon>Streptophyta</taxon>
        <taxon>Embryophyta</taxon>
        <taxon>Tracheophyta</taxon>
        <taxon>Spermatophyta</taxon>
        <taxon>Magnoliopsida</taxon>
        <taxon>eudicotyledons</taxon>
        <taxon>Gunneridae</taxon>
        <taxon>Pentapetalae</taxon>
        <taxon>asterids</taxon>
        <taxon>lamiids</taxon>
        <taxon>Gentianales</taxon>
        <taxon>Apocynaceae</taxon>
        <taxon>Rauvolfioideae</taxon>
        <taxon>Vinceae</taxon>
        <taxon>Catharanthinae</taxon>
        <taxon>Catharanthus</taxon>
    </lineage>
</organism>
<accession>A0ACC0BDV1</accession>
<name>A0ACC0BDV1_CATRO</name>
<reference evidence="2" key="1">
    <citation type="journal article" date="2023" name="Nat. Plants">
        <title>Single-cell RNA sequencing provides a high-resolution roadmap for understanding the multicellular compartmentation of specialized metabolism.</title>
        <authorList>
            <person name="Sun S."/>
            <person name="Shen X."/>
            <person name="Li Y."/>
            <person name="Li Y."/>
            <person name="Wang S."/>
            <person name="Li R."/>
            <person name="Zhang H."/>
            <person name="Shen G."/>
            <person name="Guo B."/>
            <person name="Wei J."/>
            <person name="Xu J."/>
            <person name="St-Pierre B."/>
            <person name="Chen S."/>
            <person name="Sun C."/>
        </authorList>
    </citation>
    <scope>NUCLEOTIDE SEQUENCE [LARGE SCALE GENOMIC DNA]</scope>
</reference>
<proteinExistence type="predicted"/>
<comment type="caution">
    <text evidence="1">The sequence shown here is derived from an EMBL/GenBank/DDBJ whole genome shotgun (WGS) entry which is preliminary data.</text>
</comment>
<keyword evidence="2" id="KW-1185">Reference proteome</keyword>
<protein>
    <submittedName>
        <fullName evidence="1">Uncharacterized protein</fullName>
    </submittedName>
</protein>
<dbReference type="EMBL" id="CM044703">
    <property type="protein sequence ID" value="KAI5670850.1"/>
    <property type="molecule type" value="Genomic_DNA"/>
</dbReference>
<evidence type="ECO:0000313" key="2">
    <source>
        <dbReference type="Proteomes" id="UP001060085"/>
    </source>
</evidence>
<sequence>MEGSICESPLKSGEEEAIISFGSFCLLKNGNFVIQPTMMQRKNSFSSSSSSSCFPSVKDHNFTDDTEKFSAAQVRVEEEIHRLPNNLDMEWPSQENIYNAWGMNLTENHHYGQEYPPINFQDNGLSHVPANPYGSPTLQLYDDSSIPAVSISNYLSNFYPSEEDHMMNGFRNFSPVMGSRFDYNPFSQIDNYRCLMNNNNTAYSSTHFSYQDVMKEGEVPQVSSLLQGNFISLMAKTRNGAEVLQRVLQLGNYVLTRGILFGVLESIFQLMIDDNGYHVIGMLVDKCPMNLLSLIVDLTYKEQDTFIHIAFFEKGSRSIQRFIKRIKKTGMVQVITSILSKCSYELLTHKIGSHVIRRCFLLLGEEPNLVFYETIFARLLDLAIDPVGCISLNNCIDTIKGLRRRTLLENLAAHSLFLSSDPSGNFVVQHILNLNNEDITMKILARLQGNFEHLAHKQGGSHVIENCIRSCPQGLNLVVKELAKNGEALYRITKNMFGNYVVQTALKETKMKDRKLYKELVEALRPYFSKLSENANGKHVAELIKEDVSIGS</sequence>
<gene>
    <name evidence="1" type="ORF">M9H77_11214</name>
</gene>
<evidence type="ECO:0000313" key="1">
    <source>
        <dbReference type="EMBL" id="KAI5670850.1"/>
    </source>
</evidence>